<dbReference type="GO" id="GO:0046076">
    <property type="term" value="P:dTTP catabolic process"/>
    <property type="evidence" value="ECO:0007669"/>
    <property type="project" value="TreeGrafter"/>
</dbReference>
<evidence type="ECO:0000256" key="3">
    <source>
        <dbReference type="ARBA" id="ARBA00066372"/>
    </source>
</evidence>
<reference evidence="6 7" key="1">
    <citation type="submission" date="2019-07" db="EMBL/GenBank/DDBJ databases">
        <title>Whole genome shotgun sequence of Brevifollis gellanilyticus NBRC 108608.</title>
        <authorList>
            <person name="Hosoyama A."/>
            <person name="Uohara A."/>
            <person name="Ohji S."/>
            <person name="Ichikawa N."/>
        </authorList>
    </citation>
    <scope>NUCLEOTIDE SEQUENCE [LARGE SCALE GENOMIC DNA]</scope>
    <source>
        <strain evidence="6 7">NBRC 108608</strain>
    </source>
</reference>
<dbReference type="GO" id="GO:0046047">
    <property type="term" value="P:TTP catabolic process"/>
    <property type="evidence" value="ECO:0007669"/>
    <property type="project" value="TreeGrafter"/>
</dbReference>
<dbReference type="FunFam" id="1.10.287.1080:FF:000003">
    <property type="entry name" value="Nucleoside triphosphate pyrophosphohydrolase"/>
    <property type="match status" value="1"/>
</dbReference>
<proteinExistence type="inferred from homology"/>
<dbReference type="FunFam" id="1.10.287.1080:FF:000001">
    <property type="entry name" value="Nucleoside triphosphate pyrophosphohydrolase"/>
    <property type="match status" value="1"/>
</dbReference>
<evidence type="ECO:0000259" key="5">
    <source>
        <dbReference type="Pfam" id="PF03819"/>
    </source>
</evidence>
<dbReference type="CDD" id="cd11528">
    <property type="entry name" value="NTP-PPase_MazG_Nterm"/>
    <property type="match status" value="1"/>
</dbReference>
<dbReference type="GO" id="GO:0006950">
    <property type="term" value="P:response to stress"/>
    <property type="evidence" value="ECO:0007669"/>
    <property type="project" value="UniProtKB-ARBA"/>
</dbReference>
<evidence type="ECO:0000256" key="2">
    <source>
        <dbReference type="ARBA" id="ARBA00061115"/>
    </source>
</evidence>
<accession>A0A512MFJ3</accession>
<dbReference type="NCBIfam" id="NF007113">
    <property type="entry name" value="PRK09562.1"/>
    <property type="match status" value="1"/>
</dbReference>
<evidence type="ECO:0000256" key="1">
    <source>
        <dbReference type="ARBA" id="ARBA00052141"/>
    </source>
</evidence>
<evidence type="ECO:0000313" key="6">
    <source>
        <dbReference type="EMBL" id="GEP45505.1"/>
    </source>
</evidence>
<comment type="similarity">
    <text evidence="2">Belongs to the nucleoside triphosphate pyrophosphohydrolase family.</text>
</comment>
<dbReference type="Gene3D" id="1.10.287.1080">
    <property type="entry name" value="MazG-like"/>
    <property type="match status" value="2"/>
</dbReference>
<dbReference type="GO" id="GO:0046061">
    <property type="term" value="P:dATP catabolic process"/>
    <property type="evidence" value="ECO:0007669"/>
    <property type="project" value="TreeGrafter"/>
</dbReference>
<dbReference type="RefSeq" id="WP_146854468.1">
    <property type="nucleotide sequence ID" value="NZ_BKAG01000051.1"/>
</dbReference>
<protein>
    <recommendedName>
        <fullName evidence="4">Nucleoside triphosphate pyrophosphohydrolase</fullName>
        <ecNumber evidence="3">3.6.1.8</ecNumber>
    </recommendedName>
</protein>
<dbReference type="Pfam" id="PF03819">
    <property type="entry name" value="MazG"/>
    <property type="match status" value="2"/>
</dbReference>
<evidence type="ECO:0000256" key="4">
    <source>
        <dbReference type="ARBA" id="ARBA00074799"/>
    </source>
</evidence>
<dbReference type="InterPro" id="IPR048015">
    <property type="entry name" value="NTP-PPase_MazG-like_N"/>
</dbReference>
<gene>
    <name evidence="6" type="primary">mazG</name>
    <name evidence="6" type="ORF">BGE01nite_47960</name>
</gene>
<organism evidence="6 7">
    <name type="scientific">Brevifollis gellanilyticus</name>
    <dbReference type="NCBI Taxonomy" id="748831"/>
    <lineage>
        <taxon>Bacteria</taxon>
        <taxon>Pseudomonadati</taxon>
        <taxon>Verrucomicrobiota</taxon>
        <taxon>Verrucomicrobiia</taxon>
        <taxon>Verrucomicrobiales</taxon>
        <taxon>Verrucomicrobiaceae</taxon>
    </lineage>
</organism>
<dbReference type="OrthoDB" id="9808939at2"/>
<dbReference type="InterPro" id="IPR048011">
    <property type="entry name" value="NTP-PPase_MazG-like_C"/>
</dbReference>
<dbReference type="GO" id="GO:0046052">
    <property type="term" value="P:UTP catabolic process"/>
    <property type="evidence" value="ECO:0007669"/>
    <property type="project" value="TreeGrafter"/>
</dbReference>
<sequence length="264" mass="28948">MSLDHPDGLTRLRHIVHRLRAPGGCPWDMEQTHETLIPHVLEEAYEVVDAIKSGNPELICEELGDLLLQPVLHAEIASETGAFDLDKMAHGLSEKLIRRHPHVFGEASAATSDAVLTQWDAIKRQEKGTQKEGMLHGVGSGLPALMRGQKLQKKAARVGFDWPDAGPVFGKLREEIAELEEAVAKGETAAMEEELGDLLFSVVNLARKLGIDSEPALAAANEKFVRRFHAIEEKLTNAGKKLGECTLEEMDAAWDAVKRESKGS</sequence>
<dbReference type="NCBIfam" id="TIGR00444">
    <property type="entry name" value="mazG"/>
    <property type="match status" value="1"/>
</dbReference>
<name>A0A512MFJ3_9BACT</name>
<dbReference type="SUPFAM" id="SSF101386">
    <property type="entry name" value="all-alpha NTP pyrophosphatases"/>
    <property type="match status" value="2"/>
</dbReference>
<dbReference type="GO" id="GO:0047693">
    <property type="term" value="F:ATP diphosphatase activity"/>
    <property type="evidence" value="ECO:0007669"/>
    <property type="project" value="UniProtKB-EC"/>
</dbReference>
<dbReference type="GO" id="GO:0046081">
    <property type="term" value="P:dUTP catabolic process"/>
    <property type="evidence" value="ECO:0007669"/>
    <property type="project" value="TreeGrafter"/>
</dbReference>
<dbReference type="PANTHER" id="PTHR30522">
    <property type="entry name" value="NUCLEOSIDE TRIPHOSPHATE PYROPHOSPHOHYDROLASE"/>
    <property type="match status" value="1"/>
</dbReference>
<feature type="domain" description="NTP pyrophosphohydrolase MazG-like" evidence="5">
    <location>
        <begin position="172"/>
        <end position="227"/>
    </location>
</feature>
<feature type="domain" description="NTP pyrophosphohydrolase MazG-like" evidence="5">
    <location>
        <begin position="31"/>
        <end position="104"/>
    </location>
</feature>
<dbReference type="EC" id="3.6.1.8" evidence="3"/>
<dbReference type="Proteomes" id="UP000321577">
    <property type="component" value="Unassembled WGS sequence"/>
</dbReference>
<comment type="catalytic activity">
    <reaction evidence="1">
        <text>ATP + H2O = AMP + diphosphate + H(+)</text>
        <dbReference type="Rhea" id="RHEA:14245"/>
        <dbReference type="ChEBI" id="CHEBI:15377"/>
        <dbReference type="ChEBI" id="CHEBI:15378"/>
        <dbReference type="ChEBI" id="CHEBI:30616"/>
        <dbReference type="ChEBI" id="CHEBI:33019"/>
        <dbReference type="ChEBI" id="CHEBI:456215"/>
        <dbReference type="EC" id="3.6.1.8"/>
    </reaction>
</comment>
<dbReference type="InterPro" id="IPR004518">
    <property type="entry name" value="MazG-like_dom"/>
</dbReference>
<keyword evidence="6" id="KW-0378">Hydrolase</keyword>
<dbReference type="EMBL" id="BKAG01000051">
    <property type="protein sequence ID" value="GEP45505.1"/>
    <property type="molecule type" value="Genomic_DNA"/>
</dbReference>
<evidence type="ECO:0000313" key="7">
    <source>
        <dbReference type="Proteomes" id="UP000321577"/>
    </source>
</evidence>
<keyword evidence="7" id="KW-1185">Reference proteome</keyword>
<comment type="caution">
    <text evidence="6">The sequence shown here is derived from an EMBL/GenBank/DDBJ whole genome shotgun (WGS) entry which is preliminary data.</text>
</comment>
<dbReference type="AlphaFoldDB" id="A0A512MFJ3"/>
<dbReference type="InterPro" id="IPR011551">
    <property type="entry name" value="NTP_PyrPHydrolase_MazG"/>
</dbReference>
<dbReference type="PANTHER" id="PTHR30522:SF0">
    <property type="entry name" value="NUCLEOSIDE TRIPHOSPHATE PYROPHOSPHOHYDROLASE"/>
    <property type="match status" value="1"/>
</dbReference>
<dbReference type="CDD" id="cd11529">
    <property type="entry name" value="NTP-PPase_MazG_Cterm"/>
    <property type="match status" value="1"/>
</dbReference>
<dbReference type="GO" id="GO:0006203">
    <property type="term" value="P:dGTP catabolic process"/>
    <property type="evidence" value="ECO:0007669"/>
    <property type="project" value="TreeGrafter"/>
</dbReference>